<dbReference type="InterPro" id="IPR036052">
    <property type="entry name" value="TrpB-like_PALP_sf"/>
</dbReference>
<dbReference type="EMBL" id="CP003058">
    <property type="protein sequence ID" value="AEQ21950.1"/>
    <property type="molecule type" value="Genomic_DNA"/>
</dbReference>
<dbReference type="HOGENOM" id="CLU_021802_8_0_9"/>
<dbReference type="GO" id="GO:0030170">
    <property type="term" value="F:pyridoxal phosphate binding"/>
    <property type="evidence" value="ECO:0007669"/>
    <property type="project" value="InterPro"/>
</dbReference>
<dbReference type="PANTHER" id="PTHR42937">
    <property type="match status" value="1"/>
</dbReference>
<dbReference type="NCBIfam" id="NF006058">
    <property type="entry name" value="PRK08206.1"/>
    <property type="match status" value="1"/>
</dbReference>
<reference evidence="4 5" key="1">
    <citation type="journal article" date="2011" name="J. Bacteriol.">
        <title>Complete genome sequence of Acidaminococcus intestini RYC-MR95, a Gram-negative bacterium from the phylum Firmicutes.</title>
        <authorList>
            <person name="D'Auria G."/>
            <person name="Galan J.C."/>
            <person name="Rodriguez-Alcayna M."/>
            <person name="Moya A."/>
            <person name="Baquero F."/>
            <person name="Latorre A."/>
        </authorList>
    </citation>
    <scope>NUCLEOTIDE SEQUENCE [LARGE SCALE GENOMIC DNA]</scope>
    <source>
        <strain evidence="4 5">RyC-MR95</strain>
    </source>
</reference>
<dbReference type="Pfam" id="PF00291">
    <property type="entry name" value="PALP"/>
    <property type="match status" value="1"/>
</dbReference>
<keyword evidence="5" id="KW-1185">Reference proteome</keyword>
<feature type="domain" description="Tryptophan synthase beta chain-like PALP" evidence="3">
    <location>
        <begin position="40"/>
        <end position="320"/>
    </location>
</feature>
<dbReference type="Gene3D" id="3.40.50.1100">
    <property type="match status" value="2"/>
</dbReference>
<dbReference type="PATRIC" id="fig|568816.4.peg.694"/>
<evidence type="ECO:0000313" key="5">
    <source>
        <dbReference type="Proteomes" id="UP000007093"/>
    </source>
</evidence>
<evidence type="ECO:0000256" key="2">
    <source>
        <dbReference type="ARBA" id="ARBA00022898"/>
    </source>
</evidence>
<dbReference type="KEGG" id="ain:Acin_0715"/>
<evidence type="ECO:0000313" key="4">
    <source>
        <dbReference type="EMBL" id="AEQ21950.1"/>
    </source>
</evidence>
<dbReference type="PANTHER" id="PTHR42937:SF1">
    <property type="entry name" value="DIAMINOPROPIONATE AMMONIA-LYASE"/>
    <property type="match status" value="1"/>
</dbReference>
<dbReference type="NCBIfam" id="TIGR03528">
    <property type="entry name" value="2_3_DAP_am_ly"/>
    <property type="match status" value="1"/>
</dbReference>
<proteinExistence type="predicted"/>
<dbReference type="SUPFAM" id="SSF53686">
    <property type="entry name" value="Tryptophan synthase beta subunit-like PLP-dependent enzymes"/>
    <property type="match status" value="1"/>
</dbReference>
<comment type="cofactor">
    <cofactor evidence="1">
        <name>pyridoxal 5'-phosphate</name>
        <dbReference type="ChEBI" id="CHEBI:597326"/>
    </cofactor>
</comment>
<dbReference type="InterPro" id="IPR019871">
    <property type="entry name" value="DiNH2propionate_NH3-lyase_sub"/>
</dbReference>
<sequence>MKIMTITMTSYSSDGKCGTWDAPFSTEEAEKVRTFHKTLDGYAKTPLRNLAKTAKILGLKGLYVKDESYRFGLNAFKGLGGSYALAKVLAEKTGKAMDDLTSIARGTFTFVTATDGNHGRGVAWAAQHLGQKAVIYMPKGSRRERLENIRKLGAEAEITSVNYDDTVRLASRMAEEKGWILVQDTAWEGYETIPRWIMQGYMTMAHEAVEDLKDVVPTHVFLQAGVGAMAGSITGFLARYYGKNMPRLSIVEPKAASCLYKTAAANDGKLHAVTGNLASMMAGLCCGEVCTLGWDVIKHHASHFFSVDDSVAAFGMRLLGNPAKGDPAIISGESGAVTMGLVYCLMVDPELTGMKHALGLTAQSIVLCISTEGDTDQENYRKVVWDGMNHS</sequence>
<dbReference type="STRING" id="568816.Acin_0715"/>
<evidence type="ECO:0000259" key="3">
    <source>
        <dbReference type="Pfam" id="PF00291"/>
    </source>
</evidence>
<dbReference type="eggNOG" id="COG1171">
    <property type="taxonomic scope" value="Bacteria"/>
</dbReference>
<gene>
    <name evidence="4" type="ordered locus">Acin_0715</name>
</gene>
<evidence type="ECO:0000256" key="1">
    <source>
        <dbReference type="ARBA" id="ARBA00001933"/>
    </source>
</evidence>
<dbReference type="AlphaFoldDB" id="G4Q4N7"/>
<dbReference type="InterPro" id="IPR001926">
    <property type="entry name" value="TrpB-like_PALP"/>
</dbReference>
<organism evidence="4 5">
    <name type="scientific">Acidaminococcus intestini (strain RyC-MR95)</name>
    <dbReference type="NCBI Taxonomy" id="568816"/>
    <lineage>
        <taxon>Bacteria</taxon>
        <taxon>Bacillati</taxon>
        <taxon>Bacillota</taxon>
        <taxon>Negativicutes</taxon>
        <taxon>Acidaminococcales</taxon>
        <taxon>Acidaminococcaceae</taxon>
        <taxon>Acidaminococcus</taxon>
    </lineage>
</organism>
<dbReference type="Proteomes" id="UP000007093">
    <property type="component" value="Chromosome"/>
</dbReference>
<dbReference type="InParanoid" id="G4Q4N7"/>
<accession>G4Q4N7</accession>
<dbReference type="GO" id="GO:0008838">
    <property type="term" value="F:diaminopropionate ammonia-lyase activity"/>
    <property type="evidence" value="ECO:0007669"/>
    <property type="project" value="InterPro"/>
</dbReference>
<keyword evidence="2" id="KW-0663">Pyridoxal phosphate</keyword>
<dbReference type="GO" id="GO:1901605">
    <property type="term" value="P:alpha-amino acid metabolic process"/>
    <property type="evidence" value="ECO:0007669"/>
    <property type="project" value="UniProtKB-ARBA"/>
</dbReference>
<dbReference type="NCBIfam" id="TIGR01747">
    <property type="entry name" value="diampropi_NH3ly"/>
    <property type="match status" value="1"/>
</dbReference>
<dbReference type="CDD" id="cd00640">
    <property type="entry name" value="Trp-synth-beta_II"/>
    <property type="match status" value="1"/>
</dbReference>
<protein>
    <submittedName>
        <fullName evidence="4">Diaminopropionate ammonia-lyase</fullName>
    </submittedName>
</protein>
<keyword evidence="4" id="KW-0456">Lyase</keyword>
<name>G4Q4N7_ACIIR</name>
<dbReference type="InterPro" id="IPR010081">
    <property type="entry name" value="DiNH2opropionate_NH3_lyase"/>
</dbReference>